<organism evidence="2 3">
    <name type="scientific">Bailinhaonella thermotolerans</name>
    <dbReference type="NCBI Taxonomy" id="1070861"/>
    <lineage>
        <taxon>Bacteria</taxon>
        <taxon>Bacillati</taxon>
        <taxon>Actinomycetota</taxon>
        <taxon>Actinomycetes</taxon>
        <taxon>Streptosporangiales</taxon>
        <taxon>Streptosporangiaceae</taxon>
        <taxon>Bailinhaonella</taxon>
    </lineage>
</organism>
<name>A0A3A4AB90_9ACTN</name>
<evidence type="ECO:0000313" key="2">
    <source>
        <dbReference type="EMBL" id="RJL22803.1"/>
    </source>
</evidence>
<dbReference type="Proteomes" id="UP000265768">
    <property type="component" value="Unassembled WGS sequence"/>
</dbReference>
<comment type="caution">
    <text evidence="2">The sequence shown here is derived from an EMBL/GenBank/DDBJ whole genome shotgun (WGS) entry which is preliminary data.</text>
</comment>
<reference evidence="2 3" key="1">
    <citation type="submission" date="2018-09" db="EMBL/GenBank/DDBJ databases">
        <title>YIM 75507 draft genome.</title>
        <authorList>
            <person name="Tang S."/>
            <person name="Feng Y."/>
        </authorList>
    </citation>
    <scope>NUCLEOTIDE SEQUENCE [LARGE SCALE GENOMIC DNA]</scope>
    <source>
        <strain evidence="2 3">YIM 75507</strain>
    </source>
</reference>
<dbReference type="AlphaFoldDB" id="A0A3A4AB90"/>
<sequence>MRCHGYAARVGVDERGSHLVVGDGGAGRRIDARDGRYLWSGGERLGDVEDMDGAVLAVHRALGGRTATDTREAGPAQDGSPLSGGLAAGAAVPGAEGAPRYPAGEGGGVVRVFADHDFACRAVAALGAAFRERGWSAQVLLGRERPVVRVCHPELPVLKEDVGVAGERFVWSWGDPICPVAEIGRAVERVARVLSPGTPGP</sequence>
<accession>A0A3A4AB90</accession>
<gene>
    <name evidence="2" type="ORF">D5H75_35065</name>
</gene>
<feature type="compositionally biased region" description="Low complexity" evidence="1">
    <location>
        <begin position="79"/>
        <end position="91"/>
    </location>
</feature>
<proteinExistence type="predicted"/>
<protein>
    <submittedName>
        <fullName evidence="2">Uncharacterized protein</fullName>
    </submittedName>
</protein>
<keyword evidence="3" id="KW-1185">Reference proteome</keyword>
<dbReference type="EMBL" id="QZEY01000021">
    <property type="protein sequence ID" value="RJL22803.1"/>
    <property type="molecule type" value="Genomic_DNA"/>
</dbReference>
<evidence type="ECO:0000313" key="3">
    <source>
        <dbReference type="Proteomes" id="UP000265768"/>
    </source>
</evidence>
<feature type="region of interest" description="Disordered" evidence="1">
    <location>
        <begin position="64"/>
        <end position="91"/>
    </location>
</feature>
<evidence type="ECO:0000256" key="1">
    <source>
        <dbReference type="SAM" id="MobiDB-lite"/>
    </source>
</evidence>